<accession>A0ABP0D1M5</accession>
<protein>
    <recommendedName>
        <fullName evidence="5">DUF1446 domain protein</fullName>
    </recommendedName>
</protein>
<dbReference type="InterPro" id="IPR010839">
    <property type="entry name" value="AtuA_N"/>
</dbReference>
<proteinExistence type="predicted"/>
<comment type="caution">
    <text evidence="3">The sequence shown here is derived from an EMBL/GenBank/DDBJ whole genome shotgun (WGS) entry which is preliminary data.</text>
</comment>
<dbReference type="InterPro" id="IPR056362">
    <property type="entry name" value="AtuA-like_ferredoxin_dom"/>
</dbReference>
<organism evidence="3 4">
    <name type="scientific">Sporothrix eucalyptigena</name>
    <dbReference type="NCBI Taxonomy" id="1812306"/>
    <lineage>
        <taxon>Eukaryota</taxon>
        <taxon>Fungi</taxon>
        <taxon>Dikarya</taxon>
        <taxon>Ascomycota</taxon>
        <taxon>Pezizomycotina</taxon>
        <taxon>Sordariomycetes</taxon>
        <taxon>Sordariomycetidae</taxon>
        <taxon>Ophiostomatales</taxon>
        <taxon>Ophiostomataceae</taxon>
        <taxon>Sporothrix</taxon>
    </lineage>
</organism>
<dbReference type="Pfam" id="PF07287">
    <property type="entry name" value="AtuA"/>
    <property type="match status" value="1"/>
</dbReference>
<evidence type="ECO:0000313" key="4">
    <source>
        <dbReference type="Proteomes" id="UP001642482"/>
    </source>
</evidence>
<evidence type="ECO:0008006" key="5">
    <source>
        <dbReference type="Google" id="ProtNLM"/>
    </source>
</evidence>
<evidence type="ECO:0000259" key="1">
    <source>
        <dbReference type="Pfam" id="PF07287"/>
    </source>
</evidence>
<keyword evidence="4" id="KW-1185">Reference proteome</keyword>
<dbReference type="Pfam" id="PF23544">
    <property type="entry name" value="AtuA_ferredoxin"/>
    <property type="match status" value="1"/>
</dbReference>
<gene>
    <name evidence="3" type="ORF">SEUCBS140593_010538</name>
</gene>
<evidence type="ECO:0000259" key="2">
    <source>
        <dbReference type="Pfam" id="PF23544"/>
    </source>
</evidence>
<evidence type="ECO:0000313" key="3">
    <source>
        <dbReference type="EMBL" id="CAK7238312.1"/>
    </source>
</evidence>
<dbReference type="PANTHER" id="PTHR47585">
    <property type="match status" value="1"/>
</dbReference>
<dbReference type="Proteomes" id="UP001642482">
    <property type="component" value="Unassembled WGS sequence"/>
</dbReference>
<reference evidence="3 4" key="1">
    <citation type="submission" date="2024-01" db="EMBL/GenBank/DDBJ databases">
        <authorList>
            <person name="Allen C."/>
            <person name="Tagirdzhanova G."/>
        </authorList>
    </citation>
    <scope>NUCLEOTIDE SEQUENCE [LARGE SCALE GENOMIC DNA]</scope>
</reference>
<feature type="domain" description="Acyclic terpene utilisation N-terminal" evidence="1">
    <location>
        <begin position="19"/>
        <end position="471"/>
    </location>
</feature>
<dbReference type="PANTHER" id="PTHR47585:SF1">
    <property type="entry name" value="DUF1446 DOMAIN-CONTAINING PROTEIN"/>
    <property type="match status" value="1"/>
</dbReference>
<sequence length="641" mass="70732">MGSQLNGTANASERGTRPVRIANCSGGQMEPGWQMRKQASLGPVDFITGDWLAENNLAQEQAAIAAGTGEGFKKNAWEALQLSMDVIAEKRIKVIIDGGGLNPQALAEHCQVLADSKGYSLTCAWVSGDNMVGHVKQTLRDTGALPSTFQDINTSAHKSKKELGFNEDDVLACNAYIGARGIVKGLEAGADIIICGRVADASPVIGAAWWWYGWSDTDYDRLAGAFLAGHLIECSAYASGSNFSGFHRFPLSKFVDSGFPIAEIDADGTCVITKHPGTNGMVTEETVKCQLLYEIQGNMYLNSDVTAYLDDARIEQVGEDRVRLSGIRGRPPPPTTKLAIYYKGGFESQNLSNAAGYATRKKYKLYETQIRARMAEEGLADKFTILDFQVVGSDKKNPHRQLECTTYFRIFAQAATPEPLSALKLLLADETMQHFSGLHWAQDLRTADPKSFYVYYPCIVSQDEIQEAVHLLAKTDKSGGKPAVAQTLTCTRPPKYEPIPVRESYDTKNPIDLASLGPTVDIPLGNIALGRSGDKGSNINCGLFVNQPELWDWFRTIMTIQKMKDLIGGDWREDEYRIERVEFPHIRAVHFVIYGILGRGVSSSTLLDNRGKGFTDYVRTKHIPVPEQFLQWTWEEDDGRD</sequence>
<feature type="domain" description="AtuA-like ferredoxin-fold" evidence="2">
    <location>
        <begin position="522"/>
        <end position="622"/>
    </location>
</feature>
<dbReference type="EMBL" id="CAWUHD010000229">
    <property type="protein sequence ID" value="CAK7238312.1"/>
    <property type="molecule type" value="Genomic_DNA"/>
</dbReference>
<name>A0ABP0D1M5_9PEZI</name>